<name>A0A0S7BSG6_9CHLR</name>
<dbReference type="SUPFAM" id="SSF53335">
    <property type="entry name" value="S-adenosyl-L-methionine-dependent methyltransferases"/>
    <property type="match status" value="1"/>
</dbReference>
<gene>
    <name evidence="1" type="ORF">ATC1_13649</name>
</gene>
<organism evidence="1">
    <name type="scientific">Flexilinea flocculi</name>
    <dbReference type="NCBI Taxonomy" id="1678840"/>
    <lineage>
        <taxon>Bacteria</taxon>
        <taxon>Bacillati</taxon>
        <taxon>Chloroflexota</taxon>
        <taxon>Anaerolineae</taxon>
        <taxon>Anaerolineales</taxon>
        <taxon>Anaerolineaceae</taxon>
        <taxon>Flexilinea</taxon>
    </lineage>
</organism>
<dbReference type="Pfam" id="PF13489">
    <property type="entry name" value="Methyltransf_23"/>
    <property type="match status" value="1"/>
</dbReference>
<dbReference type="GO" id="GO:0032259">
    <property type="term" value="P:methylation"/>
    <property type="evidence" value="ECO:0007669"/>
    <property type="project" value="UniProtKB-KW"/>
</dbReference>
<protein>
    <submittedName>
        <fullName evidence="1">Protein containing methyltransferase domain</fullName>
    </submittedName>
</protein>
<dbReference type="Proteomes" id="UP000053370">
    <property type="component" value="Unassembled WGS sequence"/>
</dbReference>
<reference evidence="1" key="1">
    <citation type="journal article" date="2015" name="Genome Announc.">
        <title>Draft Genome Sequence of Anaerolineae Strain TC1, a Novel Isolate from a Methanogenic Wastewater Treatment System.</title>
        <authorList>
            <person name="Matsuura N."/>
            <person name="Tourlousse D.M."/>
            <person name="Sun L."/>
            <person name="Toyonaga M."/>
            <person name="Kuroda K."/>
            <person name="Ohashi A."/>
            <person name="Cruz R."/>
            <person name="Yamaguchi T."/>
            <person name="Sekiguchi Y."/>
        </authorList>
    </citation>
    <scope>NUCLEOTIDE SEQUENCE [LARGE SCALE GENOMIC DNA]</scope>
    <source>
        <strain evidence="1">TC1</strain>
    </source>
</reference>
<dbReference type="EMBL" id="DF968181">
    <property type="protein sequence ID" value="GAP40670.1"/>
    <property type="molecule type" value="Genomic_DNA"/>
</dbReference>
<keyword evidence="1" id="KW-0808">Transferase</keyword>
<dbReference type="STRING" id="1678840.ATC1_13649"/>
<accession>A0A0S7BSG6</accession>
<dbReference type="PATRIC" id="fig|1678840.3.peg.1983"/>
<dbReference type="InterPro" id="IPR029063">
    <property type="entry name" value="SAM-dependent_MTases_sf"/>
</dbReference>
<keyword evidence="1" id="KW-0489">Methyltransferase</keyword>
<sequence>MVQLDDVRSFFKNCFQEHGESAEGVGWNSAYAQEVRFDQLLKIINPGESFTFLEFGCGYGHLIDYMRSKGLFPTHFYGYDILEDAIQKGAQHYQNDKQVSFHSSLEEIPVTDYLSASGVFNIKLDHSREEWTDHILKSLHVFDKHTSRGFSVNFLTTYSDQNRMDERPDLYYADPCFLFDYCKRHFSKNVALLHDYKIYDFTLLVRKEYDQ</sequence>
<dbReference type="AlphaFoldDB" id="A0A0S7BSG6"/>
<evidence type="ECO:0000313" key="1">
    <source>
        <dbReference type="EMBL" id="GAP40670.1"/>
    </source>
</evidence>
<dbReference type="Gene3D" id="3.40.50.150">
    <property type="entry name" value="Vaccinia Virus protein VP39"/>
    <property type="match status" value="1"/>
</dbReference>
<dbReference type="GO" id="GO:0008168">
    <property type="term" value="F:methyltransferase activity"/>
    <property type="evidence" value="ECO:0007669"/>
    <property type="project" value="UniProtKB-KW"/>
</dbReference>
<proteinExistence type="predicted"/>
<keyword evidence="2" id="KW-1185">Reference proteome</keyword>
<evidence type="ECO:0000313" key="2">
    <source>
        <dbReference type="Proteomes" id="UP000053370"/>
    </source>
</evidence>
<dbReference type="RefSeq" id="WP_062280324.1">
    <property type="nucleotide sequence ID" value="NZ_DF968181.1"/>
</dbReference>